<dbReference type="GO" id="GO:0003735">
    <property type="term" value="F:structural constituent of ribosome"/>
    <property type="evidence" value="ECO:0007669"/>
    <property type="project" value="InterPro"/>
</dbReference>
<dbReference type="RefSeq" id="WP_119314558.1">
    <property type="nucleotide sequence ID" value="NZ_QXDL01000045.1"/>
</dbReference>
<dbReference type="InterPro" id="IPR013823">
    <property type="entry name" value="Ribosomal_bL12_C"/>
</dbReference>
<keyword evidence="3" id="KW-1185">Reference proteome</keyword>
<dbReference type="EMBL" id="QXDL01000045">
    <property type="protein sequence ID" value="RIH86497.1"/>
    <property type="molecule type" value="Genomic_DNA"/>
</dbReference>
<proteinExistence type="predicted"/>
<feature type="domain" description="Large ribosomal subunit protein bL12 C-terminal" evidence="1">
    <location>
        <begin position="52"/>
        <end position="84"/>
    </location>
</feature>
<dbReference type="GO" id="GO:0005840">
    <property type="term" value="C:ribosome"/>
    <property type="evidence" value="ECO:0007669"/>
    <property type="project" value="UniProtKB-KW"/>
</dbReference>
<evidence type="ECO:0000259" key="1">
    <source>
        <dbReference type="Pfam" id="PF00542"/>
    </source>
</evidence>
<evidence type="ECO:0000313" key="3">
    <source>
        <dbReference type="Proteomes" id="UP000265715"/>
    </source>
</evidence>
<comment type="caution">
    <text evidence="2">The sequence shown here is derived from an EMBL/GenBank/DDBJ whole genome shotgun (WGS) entry which is preliminary data.</text>
</comment>
<protein>
    <submittedName>
        <fullName evidence="2">50S ribosomal protein L7/L12</fullName>
    </submittedName>
</protein>
<dbReference type="Gene3D" id="3.30.1390.10">
    <property type="match status" value="1"/>
</dbReference>
<dbReference type="SUPFAM" id="SSF54736">
    <property type="entry name" value="ClpS-like"/>
    <property type="match status" value="1"/>
</dbReference>
<sequence length="85" mass="9771">MDDPSEIAALRRRVDELERKLAFVMEALRLRYTDVPATLDGEVIELIKRSQLIEAIKLYREQTGLGLKEAKDAVDAIARRLKRGY</sequence>
<dbReference type="AlphaFoldDB" id="A0A399EPE1"/>
<name>A0A399EPE1_9DEIN</name>
<dbReference type="InterPro" id="IPR014719">
    <property type="entry name" value="Ribosomal_bL12_C/ClpS-like"/>
</dbReference>
<accession>A0A399EPE1</accession>
<dbReference type="GO" id="GO:0006412">
    <property type="term" value="P:translation"/>
    <property type="evidence" value="ECO:0007669"/>
    <property type="project" value="InterPro"/>
</dbReference>
<dbReference type="Pfam" id="PF00542">
    <property type="entry name" value="Ribosomal_L12"/>
    <property type="match status" value="1"/>
</dbReference>
<gene>
    <name evidence="2" type="primary">rplL_2</name>
    <name evidence="2" type="ORF">Mterra_01414</name>
</gene>
<keyword evidence="2" id="KW-0687">Ribonucleoprotein</keyword>
<reference evidence="2 3" key="1">
    <citation type="submission" date="2018-08" db="EMBL/GenBank/DDBJ databases">
        <title>Meiothermus terrae DSM 26712 genome sequencing project.</title>
        <authorList>
            <person name="Da Costa M.S."/>
            <person name="Albuquerque L."/>
            <person name="Raposo P."/>
            <person name="Froufe H.J.C."/>
            <person name="Barroso C.S."/>
            <person name="Egas C."/>
        </authorList>
    </citation>
    <scope>NUCLEOTIDE SEQUENCE [LARGE SCALE GENOMIC DNA]</scope>
    <source>
        <strain evidence="2 3">DSM 26712</strain>
    </source>
</reference>
<dbReference type="Proteomes" id="UP000265715">
    <property type="component" value="Unassembled WGS sequence"/>
</dbReference>
<keyword evidence="2" id="KW-0689">Ribosomal protein</keyword>
<evidence type="ECO:0000313" key="2">
    <source>
        <dbReference type="EMBL" id="RIH86497.1"/>
    </source>
</evidence>
<organism evidence="2 3">
    <name type="scientific">Calidithermus terrae</name>
    <dbReference type="NCBI Taxonomy" id="1408545"/>
    <lineage>
        <taxon>Bacteria</taxon>
        <taxon>Thermotogati</taxon>
        <taxon>Deinococcota</taxon>
        <taxon>Deinococci</taxon>
        <taxon>Thermales</taxon>
        <taxon>Thermaceae</taxon>
        <taxon>Calidithermus</taxon>
    </lineage>
</organism>
<dbReference type="OrthoDB" id="166106at2"/>